<evidence type="ECO:0000256" key="3">
    <source>
        <dbReference type="ARBA" id="ARBA00022729"/>
    </source>
</evidence>
<dbReference type="GO" id="GO:0055052">
    <property type="term" value="C:ATP-binding cassette (ABC) transporter complex, substrate-binding subunit-containing"/>
    <property type="evidence" value="ECO:0007669"/>
    <property type="project" value="TreeGrafter"/>
</dbReference>
<dbReference type="GO" id="GO:1901982">
    <property type="term" value="F:maltose binding"/>
    <property type="evidence" value="ECO:0007669"/>
    <property type="project" value="TreeGrafter"/>
</dbReference>
<dbReference type="Gene3D" id="3.40.190.10">
    <property type="entry name" value="Periplasmic binding protein-like II"/>
    <property type="match status" value="2"/>
</dbReference>
<comment type="similarity">
    <text evidence="1">Belongs to the bacterial solute-binding protein 1 family.</text>
</comment>
<feature type="chain" id="PRO_5043790110" evidence="4">
    <location>
        <begin position="19"/>
        <end position="459"/>
    </location>
</feature>
<protein>
    <submittedName>
        <fullName evidence="5">Maltose ABC transporter substrate-binding protein</fullName>
    </submittedName>
</protein>
<comment type="caution">
    <text evidence="5">The sequence shown here is derived from an EMBL/GenBank/DDBJ whole genome shotgun (WGS) entry which is preliminary data.</text>
</comment>
<keyword evidence="3 4" id="KW-0732">Signal</keyword>
<sequence length="459" mass="50100">MKKLLTLLLISLAVFSLAACKSTEEPTDPDQTQDPANLGERIDFGDRLVQKSSIRVWIDDEEGEYMEAVIAEFNKLHPNIVVVHQHMGTVDARELLKTFGPSGNGADVFQFPHDHLAKAVSEDLVYALPASTQTLLAQRSHELGLSIATLSYDEVAKSFNPNSPNAVERLYAVPMSIESIGLYYNTDLVDTPATTFEQLITEAQTWNAALAADNSGQTNAQKGWYYLGNSSHWADSYFMQPFYSAFGFTPFGEDLNDPSAVGFEDAVPALNWLRTTLKPVTTGTGNHNSVTAGSNFEEGRIPYIITGPWSNEAYKSKGLNYSIAPMPTINGNDTQTFAGAQMAAVYKYSENAADAIKFVEFLSSDIAMKLMYEMKGKLPALTNDLLATIDGVADDQLMMAMAQQLETSIPMPTIPEVQYYWGPGESMLQAIWNTDKTALLAAQEAEAGYRALAGLGSGS</sequence>
<keyword evidence="6" id="KW-1185">Reference proteome</keyword>
<dbReference type="PANTHER" id="PTHR30061:SF50">
    <property type="entry name" value="MALTOSE_MALTODEXTRIN-BINDING PERIPLASMIC PROTEIN"/>
    <property type="match status" value="1"/>
</dbReference>
<feature type="signal peptide" evidence="4">
    <location>
        <begin position="1"/>
        <end position="18"/>
    </location>
</feature>
<dbReference type="CDD" id="cd13586">
    <property type="entry name" value="PBP2_Maltose_binding_like"/>
    <property type="match status" value="1"/>
</dbReference>
<keyword evidence="2" id="KW-0813">Transport</keyword>
<organism evidence="5 6">
    <name type="scientific">Peloplasma aerotolerans</name>
    <dbReference type="NCBI Taxonomy" id="3044389"/>
    <lineage>
        <taxon>Bacteria</taxon>
        <taxon>Bacillati</taxon>
        <taxon>Mycoplasmatota</taxon>
        <taxon>Mollicutes</taxon>
        <taxon>Acholeplasmatales</taxon>
        <taxon>Acholeplasmataceae</taxon>
        <taxon>Peloplasma</taxon>
    </lineage>
</organism>
<dbReference type="PANTHER" id="PTHR30061">
    <property type="entry name" value="MALTOSE-BINDING PERIPLASMIC PROTEIN"/>
    <property type="match status" value="1"/>
</dbReference>
<evidence type="ECO:0000313" key="6">
    <source>
        <dbReference type="Proteomes" id="UP001431532"/>
    </source>
</evidence>
<evidence type="ECO:0000256" key="1">
    <source>
        <dbReference type="ARBA" id="ARBA00008520"/>
    </source>
</evidence>
<dbReference type="InterPro" id="IPR006059">
    <property type="entry name" value="SBP"/>
</dbReference>
<dbReference type="PROSITE" id="PS51257">
    <property type="entry name" value="PROKAR_LIPOPROTEIN"/>
    <property type="match status" value="1"/>
</dbReference>
<accession>A0AAW6U5P1</accession>
<dbReference type="AlphaFoldDB" id="A0AAW6U5P1"/>
<dbReference type="GO" id="GO:0042956">
    <property type="term" value="P:maltodextrin transmembrane transport"/>
    <property type="evidence" value="ECO:0007669"/>
    <property type="project" value="TreeGrafter"/>
</dbReference>
<name>A0AAW6U5P1_9MOLU</name>
<evidence type="ECO:0000256" key="2">
    <source>
        <dbReference type="ARBA" id="ARBA00022448"/>
    </source>
</evidence>
<gene>
    <name evidence="5" type="ORF">QJ521_06605</name>
</gene>
<reference evidence="5" key="1">
    <citation type="submission" date="2023-05" db="EMBL/GenBank/DDBJ databases">
        <title>Mariniplasma microaerophilum sp. nov., a novel anaerobic mollicute isolated from terrestrial mud volcano, Taman Peninsula, Russia.</title>
        <authorList>
            <person name="Khomyakova M.A."/>
            <person name="Merkel A.Y."/>
            <person name="Slobodkin A.I."/>
        </authorList>
    </citation>
    <scope>NUCLEOTIDE SEQUENCE</scope>
    <source>
        <strain evidence="5">M4Ah</strain>
    </source>
</reference>
<proteinExistence type="inferred from homology"/>
<dbReference type="EMBL" id="JASCXW010000021">
    <property type="protein sequence ID" value="MDI6453227.1"/>
    <property type="molecule type" value="Genomic_DNA"/>
</dbReference>
<dbReference type="GO" id="GO:0015768">
    <property type="term" value="P:maltose transport"/>
    <property type="evidence" value="ECO:0007669"/>
    <property type="project" value="TreeGrafter"/>
</dbReference>
<dbReference type="Proteomes" id="UP001431532">
    <property type="component" value="Unassembled WGS sequence"/>
</dbReference>
<dbReference type="RefSeq" id="WP_282839657.1">
    <property type="nucleotide sequence ID" value="NZ_JASCXW010000021.1"/>
</dbReference>
<dbReference type="SUPFAM" id="SSF53850">
    <property type="entry name" value="Periplasmic binding protein-like II"/>
    <property type="match status" value="1"/>
</dbReference>
<evidence type="ECO:0000256" key="4">
    <source>
        <dbReference type="SAM" id="SignalP"/>
    </source>
</evidence>
<evidence type="ECO:0000313" key="5">
    <source>
        <dbReference type="EMBL" id="MDI6453227.1"/>
    </source>
</evidence>
<dbReference type="Pfam" id="PF01547">
    <property type="entry name" value="SBP_bac_1"/>
    <property type="match status" value="1"/>
</dbReference>